<evidence type="ECO:0000259" key="3">
    <source>
        <dbReference type="Pfam" id="PF01915"/>
    </source>
</evidence>
<comment type="caution">
    <text evidence="4">The sequence shown here is derived from an EMBL/GenBank/DDBJ whole genome shotgun (WGS) entry which is preliminary data.</text>
</comment>
<sequence length="245" mass="25752">MNLKKVFSAVMALALTVTLDPVRINVKAVSVLGNMELSRKIATEGMVLLENHGSLPIPKGQSVALFGSGQINFQKGGGGSGNVKVDYVVNLLQGMQNKEKEGKISVYKPLADAYSSYIAGGGKGEMTLTDAQINHAAAYAKTAIVTISRYSSEGSDKTTAKGDYYLSHAEVSILDRVTKAGFEKLVVVLNIGALIDTSWIASYPGISVLVAWQPGMEDGNAAADVLCGVVNPSGKLVDTLQKTIG</sequence>
<comment type="similarity">
    <text evidence="1">Belongs to the glycosyl hydrolase 3 family.</text>
</comment>
<dbReference type="PANTHER" id="PTHR42715:SF10">
    <property type="entry name" value="BETA-GLUCOSIDASE"/>
    <property type="match status" value="1"/>
</dbReference>
<keyword evidence="5" id="KW-1185">Reference proteome</keyword>
<dbReference type="EMBL" id="JBJHZY010000001">
    <property type="protein sequence ID" value="MFL0266560.1"/>
    <property type="molecule type" value="Genomic_DNA"/>
</dbReference>
<dbReference type="RefSeq" id="WP_406763190.1">
    <property type="nucleotide sequence ID" value="NZ_JBJHZY010000001.1"/>
</dbReference>
<dbReference type="PANTHER" id="PTHR42715">
    <property type="entry name" value="BETA-GLUCOSIDASE"/>
    <property type="match status" value="1"/>
</dbReference>
<dbReference type="Gene3D" id="3.40.50.1700">
    <property type="entry name" value="Glycoside hydrolase family 3 C-terminal domain"/>
    <property type="match status" value="1"/>
</dbReference>
<keyword evidence="2 4" id="KW-0378">Hydrolase</keyword>
<dbReference type="Pfam" id="PF01915">
    <property type="entry name" value="Glyco_hydro_3_C"/>
    <property type="match status" value="1"/>
</dbReference>
<evidence type="ECO:0000256" key="1">
    <source>
        <dbReference type="ARBA" id="ARBA00005336"/>
    </source>
</evidence>
<dbReference type="SUPFAM" id="SSF52279">
    <property type="entry name" value="Beta-D-glucan exohydrolase, C-terminal domain"/>
    <property type="match status" value="1"/>
</dbReference>
<name>A0ABW8TNM8_9CLOT</name>
<gene>
    <name evidence="4" type="ORF">ACJDUH_00505</name>
</gene>
<protein>
    <submittedName>
        <fullName evidence="4">Glycoside hydrolase family 3 protein</fullName>
    </submittedName>
</protein>
<dbReference type="InterPro" id="IPR002772">
    <property type="entry name" value="Glyco_hydro_3_C"/>
</dbReference>
<accession>A0ABW8TNM8</accession>
<evidence type="ECO:0000313" key="5">
    <source>
        <dbReference type="Proteomes" id="UP001623661"/>
    </source>
</evidence>
<reference evidence="4 5" key="1">
    <citation type="submission" date="2024-11" db="EMBL/GenBank/DDBJ databases">
        <authorList>
            <person name="Heng Y.C."/>
            <person name="Lim A.C.H."/>
            <person name="Lee J.K.Y."/>
            <person name="Kittelmann S."/>
        </authorList>
    </citation>
    <scope>NUCLEOTIDE SEQUENCE [LARGE SCALE GENOMIC DNA]</scope>
    <source>
        <strain evidence="4 5">WILCCON 0202</strain>
    </source>
</reference>
<dbReference type="InterPro" id="IPR036881">
    <property type="entry name" value="Glyco_hydro_3_C_sf"/>
</dbReference>
<feature type="domain" description="Glycoside hydrolase family 3 C-terminal" evidence="3">
    <location>
        <begin position="46"/>
        <end position="243"/>
    </location>
</feature>
<dbReference type="InterPro" id="IPR050288">
    <property type="entry name" value="Cellulose_deg_GH3"/>
</dbReference>
<dbReference type="GO" id="GO:0016787">
    <property type="term" value="F:hydrolase activity"/>
    <property type="evidence" value="ECO:0007669"/>
    <property type="project" value="UniProtKB-KW"/>
</dbReference>
<organism evidence="4 5">
    <name type="scientific">Candidatus Clostridium radicumherbarum</name>
    <dbReference type="NCBI Taxonomy" id="3381662"/>
    <lineage>
        <taxon>Bacteria</taxon>
        <taxon>Bacillati</taxon>
        <taxon>Bacillota</taxon>
        <taxon>Clostridia</taxon>
        <taxon>Eubacteriales</taxon>
        <taxon>Clostridiaceae</taxon>
        <taxon>Clostridium</taxon>
    </lineage>
</organism>
<evidence type="ECO:0000313" key="4">
    <source>
        <dbReference type="EMBL" id="MFL0266560.1"/>
    </source>
</evidence>
<proteinExistence type="inferred from homology"/>
<evidence type="ECO:0000256" key="2">
    <source>
        <dbReference type="ARBA" id="ARBA00022801"/>
    </source>
</evidence>
<dbReference type="Proteomes" id="UP001623661">
    <property type="component" value="Unassembled WGS sequence"/>
</dbReference>